<dbReference type="NCBIfam" id="TIGR00012">
    <property type="entry name" value="L29"/>
    <property type="match status" value="1"/>
</dbReference>
<dbReference type="HAMAP" id="MF_00374">
    <property type="entry name" value="Ribosomal_uL29"/>
    <property type="match status" value="1"/>
</dbReference>
<dbReference type="GO" id="GO:0022625">
    <property type="term" value="C:cytosolic large ribosomal subunit"/>
    <property type="evidence" value="ECO:0007669"/>
    <property type="project" value="TreeGrafter"/>
</dbReference>
<gene>
    <name evidence="6" type="primary">rpl29</name>
    <name evidence="6" type="ORF">CrySAG9772f_p038</name>
</gene>
<dbReference type="Gene3D" id="1.10.287.310">
    <property type="match status" value="1"/>
</dbReference>
<reference evidence="6" key="1">
    <citation type="journal article" date="2020" name="Genome Biol. Evol.">
        <title>Comparative plastid genomics of Cryptomonas species reveals fine-scale genomic responses to loss of photosynthesis.</title>
        <authorList>
            <person name="Tanifuji G."/>
            <person name="Kamikawa R."/>
            <person name="Moore C.E."/>
            <person name="Mills T."/>
            <person name="Onodera N.T."/>
            <person name="Kashiyama Y."/>
            <person name="Archibald J.M."/>
            <person name="Inagaki Y."/>
            <person name="Hashimoto T."/>
        </authorList>
    </citation>
    <scope>NUCLEOTIDE SEQUENCE</scope>
    <source>
        <strain evidence="6">SAG977-2f</strain>
    </source>
</reference>
<evidence type="ECO:0000256" key="5">
    <source>
        <dbReference type="ARBA" id="ARBA00042960"/>
    </source>
</evidence>
<keyword evidence="3" id="KW-0687">Ribonucleoprotein</keyword>
<dbReference type="EMBL" id="LC484194">
    <property type="protein sequence ID" value="BBK20554.1"/>
    <property type="molecule type" value="Genomic_DNA"/>
</dbReference>
<comment type="similarity">
    <text evidence="1">Belongs to the universal ribosomal protein uL29 family.</text>
</comment>
<dbReference type="CDD" id="cd00427">
    <property type="entry name" value="Ribosomal_L29_HIP"/>
    <property type="match status" value="1"/>
</dbReference>
<dbReference type="InterPro" id="IPR001854">
    <property type="entry name" value="Ribosomal_uL29"/>
</dbReference>
<geneLocation type="plastid" evidence="6"/>
<keyword evidence="2 6" id="KW-0689">Ribosomal protein</keyword>
<evidence type="ECO:0000256" key="1">
    <source>
        <dbReference type="ARBA" id="ARBA00009254"/>
    </source>
</evidence>
<dbReference type="SUPFAM" id="SSF46561">
    <property type="entry name" value="Ribosomal protein L29 (L29p)"/>
    <property type="match status" value="1"/>
</dbReference>
<accession>A0A679CBM5</accession>
<evidence type="ECO:0000313" key="6">
    <source>
        <dbReference type="EMBL" id="BBK20554.1"/>
    </source>
</evidence>
<evidence type="ECO:0000256" key="3">
    <source>
        <dbReference type="ARBA" id="ARBA00023274"/>
    </source>
</evidence>
<dbReference type="GO" id="GO:0006412">
    <property type="term" value="P:translation"/>
    <property type="evidence" value="ECO:0007669"/>
    <property type="project" value="InterPro"/>
</dbReference>
<dbReference type="Pfam" id="PF00831">
    <property type="entry name" value="Ribosomal_L29"/>
    <property type="match status" value="1"/>
</dbReference>
<keyword evidence="6" id="KW-0934">Plastid</keyword>
<sequence>MFFSAYNELEKFTNEAISAKIIGLKKELFELRLKKATKQSFKPHLFKHIKRKIAQLHTFQTKKKSDFKVNF</sequence>
<dbReference type="PANTHER" id="PTHR10916:SF0">
    <property type="entry name" value="LARGE RIBOSOMAL SUBUNIT PROTEIN UL29C"/>
    <property type="match status" value="1"/>
</dbReference>
<proteinExistence type="inferred from homology"/>
<dbReference type="AlphaFoldDB" id="A0A679CBM5"/>
<organism evidence="6">
    <name type="scientific">Cryptomonas sp. SAG 977-2f</name>
    <dbReference type="NCBI Taxonomy" id="279061"/>
    <lineage>
        <taxon>Eukaryota</taxon>
        <taxon>Cryptophyceae</taxon>
        <taxon>Cryptomonadales</taxon>
        <taxon>Cryptomonadaceae</taxon>
        <taxon>Cryptomonas</taxon>
    </lineage>
</organism>
<dbReference type="InterPro" id="IPR036049">
    <property type="entry name" value="Ribosomal_uL29_sf"/>
</dbReference>
<evidence type="ECO:0000256" key="2">
    <source>
        <dbReference type="ARBA" id="ARBA00022980"/>
    </source>
</evidence>
<evidence type="ECO:0000256" key="4">
    <source>
        <dbReference type="ARBA" id="ARBA00040028"/>
    </source>
</evidence>
<dbReference type="InterPro" id="IPR050063">
    <property type="entry name" value="Ribosomal_protein_uL29"/>
</dbReference>
<dbReference type="GO" id="GO:0003735">
    <property type="term" value="F:structural constituent of ribosome"/>
    <property type="evidence" value="ECO:0007669"/>
    <property type="project" value="InterPro"/>
</dbReference>
<name>A0A679CBM5_9CRYP</name>
<protein>
    <recommendedName>
        <fullName evidence="4">Large ribosomal subunit protein uL29c</fullName>
    </recommendedName>
    <alternativeName>
        <fullName evidence="5">50S ribosomal protein L29, chloroplastic</fullName>
    </alternativeName>
</protein>
<dbReference type="PANTHER" id="PTHR10916">
    <property type="entry name" value="60S RIBOSOMAL PROTEIN L35/50S RIBOSOMAL PROTEIN L29"/>
    <property type="match status" value="1"/>
</dbReference>